<gene>
    <name evidence="3" type="ORF">SAMN02983003_4024</name>
</gene>
<evidence type="ECO:0000313" key="4">
    <source>
        <dbReference type="Proteomes" id="UP000183447"/>
    </source>
</evidence>
<dbReference type="RefSeq" id="WP_072346848.1">
    <property type="nucleotide sequence ID" value="NZ_FPKU01000004.1"/>
</dbReference>
<dbReference type="AlphaFoldDB" id="A0A1K2I364"/>
<feature type="domain" description="PepSY" evidence="2">
    <location>
        <begin position="9"/>
        <end position="82"/>
    </location>
</feature>
<organism evidence="3 4">
    <name type="scientific">Devosia enhydra</name>
    <dbReference type="NCBI Taxonomy" id="665118"/>
    <lineage>
        <taxon>Bacteria</taxon>
        <taxon>Pseudomonadati</taxon>
        <taxon>Pseudomonadota</taxon>
        <taxon>Alphaproteobacteria</taxon>
        <taxon>Hyphomicrobiales</taxon>
        <taxon>Devosiaceae</taxon>
        <taxon>Devosia</taxon>
    </lineage>
</organism>
<dbReference type="STRING" id="665118.SAMN02983003_4024"/>
<dbReference type="Pfam" id="PF13670">
    <property type="entry name" value="PepSY_2"/>
    <property type="match status" value="1"/>
</dbReference>
<dbReference type="OrthoDB" id="7285223at2"/>
<proteinExistence type="predicted"/>
<reference evidence="3 4" key="1">
    <citation type="submission" date="2016-11" db="EMBL/GenBank/DDBJ databases">
        <authorList>
            <person name="Jaros S."/>
            <person name="Januszkiewicz K."/>
            <person name="Wedrychowicz H."/>
        </authorList>
    </citation>
    <scope>NUCLEOTIDE SEQUENCE [LARGE SCALE GENOMIC DNA]</scope>
    <source>
        <strain evidence="3 4">ATCC 23634</strain>
    </source>
</reference>
<keyword evidence="1" id="KW-0732">Signal</keyword>
<evidence type="ECO:0000256" key="1">
    <source>
        <dbReference type="SAM" id="SignalP"/>
    </source>
</evidence>
<name>A0A1K2I364_9HYPH</name>
<protein>
    <submittedName>
        <fullName evidence="3">Peptidase propeptide and YPEB domain-containing protein</fullName>
    </submittedName>
</protein>
<keyword evidence="4" id="KW-1185">Reference proteome</keyword>
<evidence type="ECO:0000313" key="3">
    <source>
        <dbReference type="EMBL" id="SFZ86830.1"/>
    </source>
</evidence>
<dbReference type="InterPro" id="IPR025711">
    <property type="entry name" value="PepSY"/>
</dbReference>
<sequence>MTKKTFISAALIAALVLPAGIAIAQPAAPVPPAATRPAFDADAARALLEGFGLTDIRLDDDDDGHFEFDARTAEGYQVEIEIGRDGEIRKIDLDDDDDDRGSASLIAALPAGVREALSTRGVVALRDYERKPRHFEIEGVTGEGREIEIELRNDNRVGAVSVSDPRGAQQPAFDEAAFTAAVVAAGYQVSSVSQRPRHVEVDAVNPEGEPVRLHADFDGTVYKETLVRGAGGRS</sequence>
<evidence type="ECO:0000259" key="2">
    <source>
        <dbReference type="Pfam" id="PF13670"/>
    </source>
</evidence>
<dbReference type="Proteomes" id="UP000183447">
    <property type="component" value="Unassembled WGS sequence"/>
</dbReference>
<feature type="chain" id="PRO_5012746851" evidence="1">
    <location>
        <begin position="25"/>
        <end position="234"/>
    </location>
</feature>
<dbReference type="EMBL" id="FPKU01000004">
    <property type="protein sequence ID" value="SFZ86830.1"/>
    <property type="molecule type" value="Genomic_DNA"/>
</dbReference>
<accession>A0A1K2I364</accession>
<feature type="signal peptide" evidence="1">
    <location>
        <begin position="1"/>
        <end position="24"/>
    </location>
</feature>